<dbReference type="AlphaFoldDB" id="A0A6D2HYM2"/>
<dbReference type="Gene3D" id="1.10.510.10">
    <property type="entry name" value="Transferase(Phosphotransferase) domain 1"/>
    <property type="match status" value="2"/>
</dbReference>
<evidence type="ECO:0000313" key="2">
    <source>
        <dbReference type="EMBL" id="CAA7021353.1"/>
    </source>
</evidence>
<dbReference type="PROSITE" id="PS50011">
    <property type="entry name" value="PROTEIN_KINASE_DOM"/>
    <property type="match status" value="1"/>
</dbReference>
<dbReference type="PANTHER" id="PTHR48011:SF16">
    <property type="entry name" value="PROTEIN KINASE SUPERFAMILY PROTEIN"/>
    <property type="match status" value="1"/>
</dbReference>
<evidence type="ECO:0000313" key="3">
    <source>
        <dbReference type="Proteomes" id="UP000467841"/>
    </source>
</evidence>
<dbReference type="EMBL" id="CACVBM020000610">
    <property type="protein sequence ID" value="CAA7021353.1"/>
    <property type="molecule type" value="Genomic_DNA"/>
</dbReference>
<accession>A0A6D2HYM2</accession>
<evidence type="ECO:0000259" key="1">
    <source>
        <dbReference type="PROSITE" id="PS50011"/>
    </source>
</evidence>
<protein>
    <recommendedName>
        <fullName evidence="1">Protein kinase domain-containing protein</fullName>
    </recommendedName>
</protein>
<feature type="domain" description="Protein kinase" evidence="1">
    <location>
        <begin position="6"/>
        <end position="233"/>
    </location>
</feature>
<proteinExistence type="predicted"/>
<comment type="caution">
    <text evidence="2">The sequence shown here is derived from an EMBL/GenBank/DDBJ whole genome shotgun (WGS) entry which is preliminary data.</text>
</comment>
<keyword evidence="3" id="KW-1185">Reference proteome</keyword>
<dbReference type="GO" id="GO:0005524">
    <property type="term" value="F:ATP binding"/>
    <property type="evidence" value="ECO:0007669"/>
    <property type="project" value="InterPro"/>
</dbReference>
<name>A0A6D2HYM2_9BRAS</name>
<dbReference type="Proteomes" id="UP000467841">
    <property type="component" value="Unassembled WGS sequence"/>
</dbReference>
<dbReference type="OrthoDB" id="25592at2759"/>
<dbReference type="SUPFAM" id="SSF56112">
    <property type="entry name" value="Protein kinase-like (PK-like)"/>
    <property type="match status" value="1"/>
</dbReference>
<dbReference type="InterPro" id="IPR000719">
    <property type="entry name" value="Prot_kinase_dom"/>
</dbReference>
<gene>
    <name evidence="2" type="ORF">MERR_LOCUS8588</name>
</gene>
<dbReference type="InterPro" id="IPR011009">
    <property type="entry name" value="Kinase-like_dom_sf"/>
</dbReference>
<sequence>MMQSNEEFVRFHGEGAYGYVHLVRYTNPDGSSFSAAVNNSYSADYDSLQRELQILRKLRGCPRIVKCFGDNLEQGLSSYGNKVHKLLLEYALGSLNAFMENYIYTDRKLPESMIKDFTRMILQEVGQVPDYWEIDFPFVGTLIYMPPESLRDGVAKKTLDLWSVGCIVLEMHTGVIPWEGVKLGDLTTRLRDGKAPEMPQSLPCEAKEFIETCFSRNHEEREEARVACCVTGF</sequence>
<dbReference type="GO" id="GO:0007165">
    <property type="term" value="P:signal transduction"/>
    <property type="evidence" value="ECO:0007669"/>
    <property type="project" value="TreeGrafter"/>
</dbReference>
<dbReference type="Pfam" id="PF00069">
    <property type="entry name" value="Pkinase"/>
    <property type="match status" value="1"/>
</dbReference>
<dbReference type="InterPro" id="IPR052751">
    <property type="entry name" value="Plant_MAPKKK"/>
</dbReference>
<dbReference type="GO" id="GO:0004672">
    <property type="term" value="F:protein kinase activity"/>
    <property type="evidence" value="ECO:0007669"/>
    <property type="project" value="InterPro"/>
</dbReference>
<organism evidence="2 3">
    <name type="scientific">Microthlaspi erraticum</name>
    <dbReference type="NCBI Taxonomy" id="1685480"/>
    <lineage>
        <taxon>Eukaryota</taxon>
        <taxon>Viridiplantae</taxon>
        <taxon>Streptophyta</taxon>
        <taxon>Embryophyta</taxon>
        <taxon>Tracheophyta</taxon>
        <taxon>Spermatophyta</taxon>
        <taxon>Magnoliopsida</taxon>
        <taxon>eudicotyledons</taxon>
        <taxon>Gunneridae</taxon>
        <taxon>Pentapetalae</taxon>
        <taxon>rosids</taxon>
        <taxon>malvids</taxon>
        <taxon>Brassicales</taxon>
        <taxon>Brassicaceae</taxon>
        <taxon>Coluteocarpeae</taxon>
        <taxon>Microthlaspi</taxon>
    </lineage>
</organism>
<reference evidence="2" key="1">
    <citation type="submission" date="2020-01" db="EMBL/GenBank/DDBJ databases">
        <authorList>
            <person name="Mishra B."/>
        </authorList>
    </citation>
    <scope>NUCLEOTIDE SEQUENCE [LARGE SCALE GENOMIC DNA]</scope>
</reference>
<dbReference type="PANTHER" id="PTHR48011">
    <property type="entry name" value="CCR4-NOT TRANSCRIPTIONAL COMPLEX SUBUNIT CAF120-RELATED"/>
    <property type="match status" value="1"/>
</dbReference>